<dbReference type="Pfam" id="PF06081">
    <property type="entry name" value="ArAE_1"/>
    <property type="match status" value="1"/>
</dbReference>
<dbReference type="InterPro" id="IPR021062">
    <property type="entry name" value="ArAE_1_C"/>
</dbReference>
<reference evidence="8 9" key="1">
    <citation type="submission" date="2017-11" db="EMBL/GenBank/DDBJ databases">
        <title>Comparitive Functional Genomics of Dry Heat Resistant strains isolated from the Viking Spacecraft.</title>
        <authorList>
            <person name="Seuylemezian A."/>
            <person name="Cooper K."/>
            <person name="Vaishampayan P."/>
        </authorList>
    </citation>
    <scope>NUCLEOTIDE SEQUENCE [LARGE SCALE GENOMIC DNA]</scope>
    <source>
        <strain evidence="8 9">V1-29</strain>
    </source>
</reference>
<feature type="transmembrane region" description="Helical" evidence="6">
    <location>
        <begin position="12"/>
        <end position="41"/>
    </location>
</feature>
<dbReference type="Gene3D" id="1.20.120.940">
    <property type="entry name" value="Putative aromatic acid exporter, C-terminal domain"/>
    <property type="match status" value="1"/>
</dbReference>
<proteinExistence type="predicted"/>
<name>A0A2N5M0F7_9BACI</name>
<keyword evidence="3 6" id="KW-0812">Transmembrane</keyword>
<dbReference type="RefSeq" id="WP_101645473.1">
    <property type="nucleotide sequence ID" value="NZ_PGUY01000075.1"/>
</dbReference>
<evidence type="ECO:0000256" key="2">
    <source>
        <dbReference type="ARBA" id="ARBA00022475"/>
    </source>
</evidence>
<evidence type="ECO:0000256" key="3">
    <source>
        <dbReference type="ARBA" id="ARBA00022692"/>
    </source>
</evidence>
<keyword evidence="2" id="KW-1003">Cell membrane</keyword>
<gene>
    <name evidence="8" type="ORF">CUU66_21680</name>
</gene>
<keyword evidence="9" id="KW-1185">Reference proteome</keyword>
<feature type="domain" description="Putative aromatic acid exporter C-terminal" evidence="7">
    <location>
        <begin position="146"/>
        <end position="309"/>
    </location>
</feature>
<dbReference type="EMBL" id="PGUY01000075">
    <property type="protein sequence ID" value="PLT27854.1"/>
    <property type="molecule type" value="Genomic_DNA"/>
</dbReference>
<dbReference type="PANTHER" id="PTHR40064">
    <property type="entry name" value="MEMBRANE PROTEIN-RELATED"/>
    <property type="match status" value="1"/>
</dbReference>
<evidence type="ECO:0000259" key="7">
    <source>
        <dbReference type="Pfam" id="PF11728"/>
    </source>
</evidence>
<evidence type="ECO:0000256" key="1">
    <source>
        <dbReference type="ARBA" id="ARBA00004651"/>
    </source>
</evidence>
<dbReference type="InterPro" id="IPR052984">
    <property type="entry name" value="UPF0421"/>
</dbReference>
<comment type="subcellular location">
    <subcellularLocation>
        <location evidence="1">Cell membrane</location>
        <topology evidence="1">Multi-pass membrane protein</topology>
    </subcellularLocation>
</comment>
<dbReference type="AlphaFoldDB" id="A0A2N5M0F7"/>
<evidence type="ECO:0000256" key="5">
    <source>
        <dbReference type="ARBA" id="ARBA00023136"/>
    </source>
</evidence>
<keyword evidence="5 6" id="KW-0472">Membrane</keyword>
<evidence type="ECO:0000313" key="9">
    <source>
        <dbReference type="Proteomes" id="UP000234748"/>
    </source>
</evidence>
<sequence length="334" mass="38291">MFRIGYRTLKTAIGTALAISLAQIVGLNNFASAGIITILCIQVTKKRSLRTSWDRLIACLTAMGFSAAFFELLGYNPLVIGLMLLLFIPVTVLLRVQGGVVTSSVIILHFYSSSHITWSVVYNEILLIVIGIGVALLMNLYMPSVDNKLMSYQEQIEDNFHAIFKEIVHYLRTNEMVWTGQEITETSTLLNEAKSLASKELENRFLRNEDIFYVYFRMRQKQFDIIERLLPLVSSIPATIEPGNKVADFIEELSEHIHPYNTAYVYLDKLAVLRDEFRDMELPKTREEFEIRAALLQLLNELEQYLTIKDAFRGFPSHKTRIKPKLQVKTKEKA</sequence>
<protein>
    <recommendedName>
        <fullName evidence="7">Putative aromatic acid exporter C-terminal domain-containing protein</fullName>
    </recommendedName>
</protein>
<dbReference type="Pfam" id="PF11728">
    <property type="entry name" value="ArAE_1_C"/>
    <property type="match status" value="1"/>
</dbReference>
<accession>A0A2N5M0F7</accession>
<feature type="transmembrane region" description="Helical" evidence="6">
    <location>
        <begin position="79"/>
        <end position="108"/>
    </location>
</feature>
<evidence type="ECO:0000256" key="6">
    <source>
        <dbReference type="SAM" id="Phobius"/>
    </source>
</evidence>
<dbReference type="PANTHER" id="PTHR40064:SF1">
    <property type="entry name" value="MEMBRANE PROTEIN"/>
    <property type="match status" value="1"/>
</dbReference>
<keyword evidence="4 6" id="KW-1133">Transmembrane helix</keyword>
<dbReference type="Proteomes" id="UP000234748">
    <property type="component" value="Unassembled WGS sequence"/>
</dbReference>
<dbReference type="InterPro" id="IPR038323">
    <property type="entry name" value="ArAE_1_C_sf"/>
</dbReference>
<organism evidence="8 9">
    <name type="scientific">Peribacillus deserti</name>
    <dbReference type="NCBI Taxonomy" id="673318"/>
    <lineage>
        <taxon>Bacteria</taxon>
        <taxon>Bacillati</taxon>
        <taxon>Bacillota</taxon>
        <taxon>Bacilli</taxon>
        <taxon>Bacillales</taxon>
        <taxon>Bacillaceae</taxon>
        <taxon>Peribacillus</taxon>
    </lineage>
</organism>
<dbReference type="OrthoDB" id="357521at2"/>
<feature type="transmembrane region" description="Helical" evidence="6">
    <location>
        <begin position="53"/>
        <end position="73"/>
    </location>
</feature>
<comment type="caution">
    <text evidence="8">The sequence shown here is derived from an EMBL/GenBank/DDBJ whole genome shotgun (WGS) entry which is preliminary data.</text>
</comment>
<feature type="transmembrane region" description="Helical" evidence="6">
    <location>
        <begin position="120"/>
        <end position="142"/>
    </location>
</feature>
<evidence type="ECO:0000313" key="8">
    <source>
        <dbReference type="EMBL" id="PLT27854.1"/>
    </source>
</evidence>
<dbReference type="InterPro" id="IPR010343">
    <property type="entry name" value="ArAE_1"/>
</dbReference>
<evidence type="ECO:0000256" key="4">
    <source>
        <dbReference type="ARBA" id="ARBA00022989"/>
    </source>
</evidence>
<dbReference type="GO" id="GO:0005886">
    <property type="term" value="C:plasma membrane"/>
    <property type="evidence" value="ECO:0007669"/>
    <property type="project" value="UniProtKB-SubCell"/>
</dbReference>